<evidence type="ECO:0000313" key="1">
    <source>
        <dbReference type="EMBL" id="MBU2951526.1"/>
    </source>
</evidence>
<evidence type="ECO:0000313" key="2">
    <source>
        <dbReference type="Proteomes" id="UP001647509"/>
    </source>
</evidence>
<proteinExistence type="predicted"/>
<dbReference type="EMBL" id="JAHKPD010000018">
    <property type="protein sequence ID" value="MBU2951526.1"/>
    <property type="molecule type" value="Genomic_DNA"/>
</dbReference>
<gene>
    <name evidence="1" type="ORF">KO493_12540</name>
</gene>
<accession>A0ACC5UB89</accession>
<organism evidence="1 2">
    <name type="scientific">Pseudotamlana agarivorans</name>
    <dbReference type="NCBI Taxonomy" id="481183"/>
    <lineage>
        <taxon>Bacteria</taxon>
        <taxon>Pseudomonadati</taxon>
        <taxon>Bacteroidota</taxon>
        <taxon>Flavobacteriia</taxon>
        <taxon>Flavobacteriales</taxon>
        <taxon>Flavobacteriaceae</taxon>
        <taxon>Pseudotamlana</taxon>
    </lineage>
</organism>
<sequence>MRNTYILLSFLLLSFSLLGQNKNIQAPPIFINSLYLDSEIIKGVECYTYKDLEISDNFYAIYYKVRKSNSKENQTNDIIRAKSDFSIGTHTGYIATGYLRLCHKNGLWKTTYNNKLVKSINYNKGLLIGEYTVYSTKGDVLYKTTFGNSGDGKFKDYYYETGVLREEGSYKNGKKEGKWYEYDEDGNILNTTYYESGVPLEK</sequence>
<name>A0ACC5UB89_9FLAO</name>
<protein>
    <submittedName>
        <fullName evidence="1">Uncharacterized protein</fullName>
    </submittedName>
</protein>
<keyword evidence="2" id="KW-1185">Reference proteome</keyword>
<dbReference type="Proteomes" id="UP001647509">
    <property type="component" value="Unassembled WGS sequence"/>
</dbReference>
<comment type="caution">
    <text evidence="1">The sequence shown here is derived from an EMBL/GenBank/DDBJ whole genome shotgun (WGS) entry which is preliminary data.</text>
</comment>
<reference evidence="1" key="1">
    <citation type="submission" date="2021-05" db="EMBL/GenBank/DDBJ databases">
        <title>Draft genomes of bacteria isolated from model marine particles.</title>
        <authorList>
            <person name="Datta M.S."/>
            <person name="Schwartzman J.A."/>
            <person name="Enke T.N."/>
            <person name="Saavedra J."/>
            <person name="Cermak N."/>
            <person name="Cordero O.X."/>
        </authorList>
    </citation>
    <scope>NUCLEOTIDE SEQUENCE</scope>
    <source>
        <strain evidence="1">I2M19</strain>
    </source>
</reference>